<evidence type="ECO:0000256" key="7">
    <source>
        <dbReference type="PIRSR" id="PIRSR600888-3"/>
    </source>
</evidence>
<comment type="subunit">
    <text evidence="8">Homodimer.</text>
</comment>
<dbReference type="Gene3D" id="2.60.120.10">
    <property type="entry name" value="Jelly Rolls"/>
    <property type="match status" value="1"/>
</dbReference>
<evidence type="ECO:0000256" key="1">
    <source>
        <dbReference type="ARBA" id="ARBA00001298"/>
    </source>
</evidence>
<feature type="binding site" evidence="6">
    <location>
        <position position="119"/>
    </location>
    <ligand>
        <name>substrate</name>
    </ligand>
</feature>
<dbReference type="InterPro" id="IPR014710">
    <property type="entry name" value="RmlC-like_jellyroll"/>
</dbReference>
<comment type="similarity">
    <text evidence="8">Belongs to the dTDP-4-dehydrorhamnose 3,5-epimerase family.</text>
</comment>
<feature type="active site" description="Proton donor" evidence="5">
    <location>
        <position position="132"/>
    </location>
</feature>
<feature type="binding site" evidence="6">
    <location>
        <position position="165"/>
    </location>
    <ligand>
        <name>substrate</name>
    </ligand>
</feature>
<accession>A0A3D5IZ14</accession>
<feature type="binding site" evidence="6">
    <location>
        <position position="28"/>
    </location>
    <ligand>
        <name>substrate</name>
    </ligand>
</feature>
<dbReference type="SUPFAM" id="SSF51182">
    <property type="entry name" value="RmlC-like cupins"/>
    <property type="match status" value="1"/>
</dbReference>
<organism evidence="9 10">
    <name type="scientific">Zunongwangia profunda</name>
    <dbReference type="NCBI Taxonomy" id="398743"/>
    <lineage>
        <taxon>Bacteria</taxon>
        <taxon>Pseudomonadati</taxon>
        <taxon>Bacteroidota</taxon>
        <taxon>Flavobacteriia</taxon>
        <taxon>Flavobacteriales</taxon>
        <taxon>Flavobacteriaceae</taxon>
        <taxon>Zunongwangia</taxon>
    </lineage>
</organism>
<evidence type="ECO:0000256" key="6">
    <source>
        <dbReference type="PIRSR" id="PIRSR600888-2"/>
    </source>
</evidence>
<feature type="binding site" evidence="6">
    <location>
        <position position="59"/>
    </location>
    <ligand>
        <name>substrate</name>
    </ligand>
</feature>
<dbReference type="PANTHER" id="PTHR21047">
    <property type="entry name" value="DTDP-6-DEOXY-D-GLUCOSE-3,5 EPIMERASE"/>
    <property type="match status" value="1"/>
</dbReference>
<dbReference type="GO" id="GO:0005829">
    <property type="term" value="C:cytosol"/>
    <property type="evidence" value="ECO:0007669"/>
    <property type="project" value="TreeGrafter"/>
</dbReference>
<feature type="binding site" evidence="6">
    <location>
        <position position="143"/>
    </location>
    <ligand>
        <name>substrate</name>
    </ligand>
</feature>
<evidence type="ECO:0000313" key="9">
    <source>
        <dbReference type="EMBL" id="HCV80286.1"/>
    </source>
</evidence>
<dbReference type="Pfam" id="PF00908">
    <property type="entry name" value="dTDP_sugar_isom"/>
    <property type="match status" value="1"/>
</dbReference>
<dbReference type="Proteomes" id="UP000264330">
    <property type="component" value="Unassembled WGS sequence"/>
</dbReference>
<evidence type="ECO:0000313" key="10">
    <source>
        <dbReference type="Proteomes" id="UP000264330"/>
    </source>
</evidence>
<name>A0A3D5IZ14_9FLAO</name>
<feature type="site" description="Participates in a stacking interaction with the thymidine ring of dTDP-4-oxo-6-deoxyglucose" evidence="7">
    <location>
        <position position="138"/>
    </location>
</feature>
<dbReference type="InterPro" id="IPR000888">
    <property type="entry name" value="RmlC-like"/>
</dbReference>
<feature type="active site" description="Proton acceptor" evidence="5">
    <location>
        <position position="62"/>
    </location>
</feature>
<dbReference type="PANTHER" id="PTHR21047:SF2">
    <property type="entry name" value="THYMIDINE DIPHOSPHO-4-KETO-RHAMNOSE 3,5-EPIMERASE"/>
    <property type="match status" value="1"/>
</dbReference>
<dbReference type="UniPathway" id="UPA00124"/>
<comment type="pathway">
    <text evidence="8">Carbohydrate biosynthesis; dTDP-L-rhamnose biosynthesis.</text>
</comment>
<dbReference type="EMBL" id="DPMF01000096">
    <property type="protein sequence ID" value="HCV80286.1"/>
    <property type="molecule type" value="Genomic_DNA"/>
</dbReference>
<feature type="binding site" evidence="6">
    <location>
        <begin position="47"/>
        <end position="49"/>
    </location>
    <ligand>
        <name>substrate</name>
    </ligand>
</feature>
<dbReference type="EC" id="5.1.3.13" evidence="3 8"/>
<feature type="binding site" evidence="6">
    <location>
        <position position="72"/>
    </location>
    <ligand>
        <name>substrate</name>
    </ligand>
</feature>
<dbReference type="GO" id="GO:0008830">
    <property type="term" value="F:dTDP-4-dehydrorhamnose 3,5-epimerase activity"/>
    <property type="evidence" value="ECO:0007669"/>
    <property type="project" value="UniProtKB-UniRule"/>
</dbReference>
<evidence type="ECO:0000256" key="2">
    <source>
        <dbReference type="ARBA" id="ARBA00001997"/>
    </source>
</evidence>
<dbReference type="GO" id="GO:0019305">
    <property type="term" value="P:dTDP-rhamnose biosynthetic process"/>
    <property type="evidence" value="ECO:0007669"/>
    <property type="project" value="UniProtKB-UniRule"/>
</dbReference>
<dbReference type="RefSeq" id="WP_281682935.1">
    <property type="nucleotide sequence ID" value="NZ_CALFQJ010000221.1"/>
</dbReference>
<dbReference type="AlphaFoldDB" id="A0A3D5IZ14"/>
<gene>
    <name evidence="9" type="primary">rfbC</name>
    <name evidence="9" type="ORF">DGQ38_04485</name>
</gene>
<comment type="catalytic activity">
    <reaction evidence="1 8">
        <text>dTDP-4-dehydro-6-deoxy-alpha-D-glucose = dTDP-4-dehydro-beta-L-rhamnose</text>
        <dbReference type="Rhea" id="RHEA:16969"/>
        <dbReference type="ChEBI" id="CHEBI:57649"/>
        <dbReference type="ChEBI" id="CHEBI:62830"/>
        <dbReference type="EC" id="5.1.3.13"/>
    </reaction>
</comment>
<evidence type="ECO:0000256" key="5">
    <source>
        <dbReference type="PIRSR" id="PIRSR600888-1"/>
    </source>
</evidence>
<evidence type="ECO:0000256" key="8">
    <source>
        <dbReference type="RuleBase" id="RU364069"/>
    </source>
</evidence>
<keyword evidence="8" id="KW-0413">Isomerase</keyword>
<proteinExistence type="inferred from homology"/>
<sequence length="190" mass="21994">MEFERCAIPDVVICMPKVFGDDRGYFMETFRQDELESFLGFRLNFCQDNESKSSFGVLRGLHYQMPPYTQTKLVRVTEGKVLDIAVDIRKGSPHFGESVAVELSAENKKQLFVPRGFAHGFVVLSETATFAYKCDNYYMPEYDRGILFNDEALKIDWKISESEMKLSEKDSEQPLLKDAELFDFNNNLYE</sequence>
<dbReference type="NCBIfam" id="TIGR01221">
    <property type="entry name" value="rmlC"/>
    <property type="match status" value="1"/>
</dbReference>
<comment type="caution">
    <text evidence="9">The sequence shown here is derived from an EMBL/GenBank/DDBJ whole genome shotgun (WGS) entry which is preliminary data.</text>
</comment>
<evidence type="ECO:0000256" key="3">
    <source>
        <dbReference type="ARBA" id="ARBA00012098"/>
    </source>
</evidence>
<comment type="function">
    <text evidence="2 8">Catalyzes the epimerization of the C3' and C5'positions of dTDP-6-deoxy-D-xylo-4-hexulose, forming dTDP-6-deoxy-L-lyxo-4-hexulose.</text>
</comment>
<dbReference type="GO" id="GO:0000271">
    <property type="term" value="P:polysaccharide biosynthetic process"/>
    <property type="evidence" value="ECO:0007669"/>
    <property type="project" value="TreeGrafter"/>
</dbReference>
<evidence type="ECO:0000256" key="4">
    <source>
        <dbReference type="ARBA" id="ARBA00019595"/>
    </source>
</evidence>
<feature type="binding site" evidence="6">
    <location>
        <position position="23"/>
    </location>
    <ligand>
        <name>substrate</name>
    </ligand>
</feature>
<dbReference type="CDD" id="cd00438">
    <property type="entry name" value="cupin_RmlC"/>
    <property type="match status" value="1"/>
</dbReference>
<dbReference type="InterPro" id="IPR011051">
    <property type="entry name" value="RmlC_Cupin_sf"/>
</dbReference>
<reference evidence="9 10" key="1">
    <citation type="journal article" date="2018" name="Nat. Biotechnol.">
        <title>A standardized bacterial taxonomy based on genome phylogeny substantially revises the tree of life.</title>
        <authorList>
            <person name="Parks D.H."/>
            <person name="Chuvochina M."/>
            <person name="Waite D.W."/>
            <person name="Rinke C."/>
            <person name="Skarshewski A."/>
            <person name="Chaumeil P.A."/>
            <person name="Hugenholtz P."/>
        </authorList>
    </citation>
    <scope>NUCLEOTIDE SEQUENCE [LARGE SCALE GENOMIC DNA]</scope>
    <source>
        <strain evidence="9">UBA9359</strain>
    </source>
</reference>
<protein>
    <recommendedName>
        <fullName evidence="4 8">dTDP-4-dehydrorhamnose 3,5-epimerase</fullName>
        <ecNumber evidence="3 8">5.1.3.13</ecNumber>
    </recommendedName>
    <alternativeName>
        <fullName evidence="8">Thymidine diphospho-4-keto-rhamnose 3,5-epimerase</fullName>
    </alternativeName>
</protein>